<dbReference type="Pfam" id="PF01702">
    <property type="entry name" value="TGT"/>
    <property type="match status" value="1"/>
</dbReference>
<sequence>MNDITELSVAYKYCTFSLQVVYMSRRREHAVDCEMGKRGVWLVKVPRYLSDLWEANAGTDVGRLVIQQSANGKGDVGVGGVKLKSRPGLVLPQSVSSAVKGRPPFHVWYCSSYVALVLPNGPAQIPDEHSFILGDVLNQTMAVLAEDKSGLNEDIEIRSGRLSIEGRVVKRAECRPPASSSYLKMKIAQISKSGQPKKQVLQMEKAAVKFKPIAAHAEDMMRMKQKKEGAKAVRADRDVLMQALFHAFEKHQYYRLQDLQQLTQQPAGYVKELLTEIAVYNTAPPHKSMWELKPEYRNYACEAKAEDFVAPKSMLNVLKSRILENYLKYDLRALCFKPRNALMHDIFARWTHSASDMGRCSEVAETGTGSNLPTNDAVIVSFVGSKIESSEIIKKFAKGAAAFCGITEGNAVHLQIYDPLGEMRSGFNDTKSIAVFTKGGKRMIDLHDFAHGNDVDREELKKLVEETFFQILRSLFLVSITCQSFHDPLPSHRLRFVAGPFDPAMVLAKALRLADDYTRSSSFDLLDFNDDRFADDHEKLFDSCSCYTCQNYTRMYLRHLTNTKELLGPMLLVIHNLTEYQTMFRLIRKSIDGADRT</sequence>
<dbReference type="InterPro" id="IPR002616">
    <property type="entry name" value="tRNA_ribo_trans-like"/>
</dbReference>
<dbReference type="GO" id="GO:0006368">
    <property type="term" value="P:transcription elongation by RNA polymerase II"/>
    <property type="evidence" value="ECO:0007669"/>
    <property type="project" value="UniProtKB-ARBA"/>
</dbReference>
<comment type="subcellular location">
    <subcellularLocation>
        <location evidence="1">Nucleus</location>
    </subcellularLocation>
</comment>
<dbReference type="InterPro" id="IPR040504">
    <property type="entry name" value="TFIIF_beta_N"/>
</dbReference>
<proteinExistence type="inferred from homology"/>
<dbReference type="CDD" id="cd07980">
    <property type="entry name" value="TFIIF_beta"/>
    <property type="match status" value="1"/>
</dbReference>
<comment type="similarity">
    <text evidence="2">Belongs to the TFIIF beta subunit family.</text>
</comment>
<keyword evidence="4" id="KW-0805">Transcription regulation</keyword>
<dbReference type="InterPro" id="IPR003196">
    <property type="entry name" value="TFIIF_beta"/>
</dbReference>
<dbReference type="SUPFAM" id="SSF50916">
    <property type="entry name" value="Rap30/74 interaction domains"/>
    <property type="match status" value="1"/>
</dbReference>
<organism evidence="12">
    <name type="scientific">Angiostrongylus costaricensis</name>
    <name type="common">Nematode worm</name>
    <dbReference type="NCBI Taxonomy" id="334426"/>
    <lineage>
        <taxon>Eukaryota</taxon>
        <taxon>Metazoa</taxon>
        <taxon>Ecdysozoa</taxon>
        <taxon>Nematoda</taxon>
        <taxon>Chromadorea</taxon>
        <taxon>Rhabditida</taxon>
        <taxon>Rhabditina</taxon>
        <taxon>Rhabditomorpha</taxon>
        <taxon>Strongyloidea</taxon>
        <taxon>Metastrongylidae</taxon>
        <taxon>Angiostrongylus</taxon>
    </lineage>
</organism>
<evidence type="ECO:0000256" key="4">
    <source>
        <dbReference type="ARBA" id="ARBA00023015"/>
    </source>
</evidence>
<accession>A0A158PE28</accession>
<keyword evidence="7" id="KW-0539">Nucleus</keyword>
<evidence type="ECO:0000256" key="6">
    <source>
        <dbReference type="ARBA" id="ARBA00023163"/>
    </source>
</evidence>
<evidence type="ECO:0000256" key="5">
    <source>
        <dbReference type="ARBA" id="ARBA00023125"/>
    </source>
</evidence>
<protein>
    <recommendedName>
        <fullName evidence="3">General transcription factor IIF subunit 2</fullName>
    </recommendedName>
    <alternativeName>
        <fullName evidence="8">Transcription initiation factor IIF subunit beta</fullName>
    </alternativeName>
</protein>
<keyword evidence="6" id="KW-0804">Transcription</keyword>
<evidence type="ECO:0000256" key="8">
    <source>
        <dbReference type="ARBA" id="ARBA00033388"/>
    </source>
</evidence>
<dbReference type="AlphaFoldDB" id="A0A158PE28"/>
<dbReference type="Gene3D" id="1.10.10.10">
    <property type="entry name" value="Winged helix-like DNA-binding domain superfamily/Winged helix DNA-binding domain"/>
    <property type="match status" value="1"/>
</dbReference>
<dbReference type="GO" id="GO:0005674">
    <property type="term" value="C:transcription factor TFIIF complex"/>
    <property type="evidence" value="ECO:0007669"/>
    <property type="project" value="InterPro"/>
</dbReference>
<dbReference type="GO" id="GO:0006367">
    <property type="term" value="P:transcription initiation at RNA polymerase II promoter"/>
    <property type="evidence" value="ECO:0007669"/>
    <property type="project" value="InterPro"/>
</dbReference>
<dbReference type="GO" id="GO:0003677">
    <property type="term" value="F:DNA binding"/>
    <property type="evidence" value="ECO:0007669"/>
    <property type="project" value="UniProtKB-KW"/>
</dbReference>
<dbReference type="Pfam" id="PF02270">
    <property type="entry name" value="TFIIF_beta"/>
    <property type="match status" value="1"/>
</dbReference>
<dbReference type="InterPro" id="IPR011039">
    <property type="entry name" value="TFIIF_interaction"/>
</dbReference>
<evidence type="ECO:0000256" key="1">
    <source>
        <dbReference type="ARBA" id="ARBA00004123"/>
    </source>
</evidence>
<dbReference type="PANTHER" id="PTHR10445">
    <property type="entry name" value="GENERAL TRANSCRIPTION FACTOR IIF SUBUNIT 2"/>
    <property type="match status" value="1"/>
</dbReference>
<evidence type="ECO:0000256" key="3">
    <source>
        <dbReference type="ARBA" id="ARBA00020815"/>
    </source>
</evidence>
<dbReference type="InterPro" id="IPR036388">
    <property type="entry name" value="WH-like_DNA-bd_sf"/>
</dbReference>
<dbReference type="Pfam" id="PF17683">
    <property type="entry name" value="TFIIF_beta_N"/>
    <property type="match status" value="1"/>
</dbReference>
<evidence type="ECO:0000313" key="12">
    <source>
        <dbReference type="WBParaSite" id="ACOC_0000142601-mRNA-1"/>
    </source>
</evidence>
<dbReference type="SUPFAM" id="SSF51713">
    <property type="entry name" value="tRNA-guanine transglycosylase"/>
    <property type="match status" value="1"/>
</dbReference>
<evidence type="ECO:0000256" key="7">
    <source>
        <dbReference type="ARBA" id="ARBA00023242"/>
    </source>
</evidence>
<evidence type="ECO:0000259" key="9">
    <source>
        <dbReference type="Pfam" id="PF01702"/>
    </source>
</evidence>
<name>A0A158PE28_ANGCS</name>
<feature type="domain" description="TFIIF beta subunit N-terminal" evidence="11">
    <location>
        <begin position="38"/>
        <end position="149"/>
    </location>
</feature>
<dbReference type="GO" id="GO:0006400">
    <property type="term" value="P:tRNA modification"/>
    <property type="evidence" value="ECO:0007669"/>
    <property type="project" value="InterPro"/>
</dbReference>
<dbReference type="InterPro" id="IPR036511">
    <property type="entry name" value="TGT-like_sf"/>
</dbReference>
<keyword evidence="5" id="KW-0238">DNA-binding</keyword>
<evidence type="ECO:0000256" key="2">
    <source>
        <dbReference type="ARBA" id="ARBA00009543"/>
    </source>
</evidence>
<feature type="domain" description="TFIIF beta subunit HTH" evidence="10">
    <location>
        <begin position="233"/>
        <end position="297"/>
    </location>
</feature>
<dbReference type="NCBIfam" id="TIGR00449">
    <property type="entry name" value="tgt_general"/>
    <property type="match status" value="1"/>
</dbReference>
<dbReference type="WBParaSite" id="ACOC_0000142601-mRNA-1">
    <property type="protein sequence ID" value="ACOC_0000142601-mRNA-1"/>
    <property type="gene ID" value="ACOC_0000142601"/>
</dbReference>
<dbReference type="SUPFAM" id="SSF46785">
    <property type="entry name" value="Winged helix' DNA-binding domain"/>
    <property type="match status" value="1"/>
</dbReference>
<reference evidence="12" key="1">
    <citation type="submission" date="2016-04" db="UniProtKB">
        <authorList>
            <consortium name="WormBaseParasite"/>
        </authorList>
    </citation>
    <scope>IDENTIFICATION</scope>
</reference>
<feature type="domain" description="tRNA-guanine(15) transglycosylase-like" evidence="9">
    <location>
        <begin position="512"/>
        <end position="592"/>
    </location>
</feature>
<dbReference type="PANTHER" id="PTHR10445:SF0">
    <property type="entry name" value="GENERAL TRANSCRIPTION FACTOR IIF SUBUNIT 2"/>
    <property type="match status" value="1"/>
</dbReference>
<evidence type="ECO:0000259" key="10">
    <source>
        <dbReference type="Pfam" id="PF02270"/>
    </source>
</evidence>
<dbReference type="FunFam" id="1.10.10.10:FF:000035">
    <property type="entry name" value="General transcription factor IIF subunit 2"/>
    <property type="match status" value="1"/>
</dbReference>
<evidence type="ECO:0000259" key="11">
    <source>
        <dbReference type="Pfam" id="PF17683"/>
    </source>
</evidence>
<dbReference type="Gene3D" id="3.20.20.105">
    <property type="entry name" value="Queuine tRNA-ribosyltransferase-like"/>
    <property type="match status" value="1"/>
</dbReference>
<dbReference type="InterPro" id="IPR040450">
    <property type="entry name" value="TFIIF_beta_HTH"/>
</dbReference>
<dbReference type="InterPro" id="IPR036390">
    <property type="entry name" value="WH_DNA-bd_sf"/>
</dbReference>